<feature type="domain" description="AAA+ ATPase" evidence="7">
    <location>
        <begin position="1859"/>
        <end position="1996"/>
    </location>
</feature>
<dbReference type="InterPro" id="IPR027417">
    <property type="entry name" value="P-loop_NTPase"/>
</dbReference>
<dbReference type="InterPro" id="IPR050773">
    <property type="entry name" value="CbxX/CfxQ_RuBisCO_ESX"/>
</dbReference>
<comment type="caution">
    <text evidence="8">The sequence shown here is derived from an EMBL/GenBank/DDBJ whole genome shotgun (WGS) entry which is preliminary data.</text>
</comment>
<evidence type="ECO:0000256" key="5">
    <source>
        <dbReference type="SAM" id="Coils"/>
    </source>
</evidence>
<keyword evidence="4" id="KW-0067">ATP-binding</keyword>
<evidence type="ECO:0000256" key="1">
    <source>
        <dbReference type="ARBA" id="ARBA00010378"/>
    </source>
</evidence>
<name>A0ABY0FUV4_9PLEO</name>
<evidence type="ECO:0000313" key="9">
    <source>
        <dbReference type="Proteomes" id="UP000293195"/>
    </source>
</evidence>
<keyword evidence="3" id="KW-0378">Hydrolase</keyword>
<evidence type="ECO:0000256" key="6">
    <source>
        <dbReference type="SAM" id="MobiDB-lite"/>
    </source>
</evidence>
<protein>
    <recommendedName>
        <fullName evidence="7">AAA+ ATPase domain-containing protein</fullName>
    </recommendedName>
</protein>
<dbReference type="PRINTS" id="PR00819">
    <property type="entry name" value="CBXCFQXSUPER"/>
</dbReference>
<comment type="similarity">
    <text evidence="1">Belongs to the CbxX/CfxQ family.</text>
</comment>
<dbReference type="EMBL" id="PDXF01000106">
    <property type="protein sequence ID" value="RYN88162.1"/>
    <property type="molecule type" value="Genomic_DNA"/>
</dbReference>
<feature type="coiled-coil region" evidence="5">
    <location>
        <begin position="1171"/>
        <end position="1208"/>
    </location>
</feature>
<evidence type="ECO:0000313" key="8">
    <source>
        <dbReference type="EMBL" id="RYN88162.1"/>
    </source>
</evidence>
<dbReference type="InterPro" id="IPR041677">
    <property type="entry name" value="DNA2/NAM7_AAA_11"/>
</dbReference>
<dbReference type="Proteomes" id="UP000293195">
    <property type="component" value="Unassembled WGS sequence"/>
</dbReference>
<dbReference type="PANTHER" id="PTHR43392:SF2">
    <property type="entry name" value="AAA-TYPE ATPASE FAMILY PROTEIN _ ANKYRIN REPEAT FAMILY PROTEIN"/>
    <property type="match status" value="1"/>
</dbReference>
<dbReference type="CDD" id="cd06008">
    <property type="entry name" value="NF-X1-zinc-finger"/>
    <property type="match status" value="1"/>
</dbReference>
<dbReference type="SMART" id="SM00382">
    <property type="entry name" value="AAA"/>
    <property type="match status" value="3"/>
</dbReference>
<keyword evidence="5" id="KW-0175">Coiled coil</keyword>
<keyword evidence="3" id="KW-0347">Helicase</keyword>
<feature type="region of interest" description="Disordered" evidence="6">
    <location>
        <begin position="1216"/>
        <end position="1278"/>
    </location>
</feature>
<dbReference type="InterPro" id="IPR003959">
    <property type="entry name" value="ATPase_AAA_core"/>
</dbReference>
<dbReference type="Pfam" id="PF13086">
    <property type="entry name" value="AAA_11"/>
    <property type="match status" value="1"/>
</dbReference>
<dbReference type="Gene3D" id="3.40.50.300">
    <property type="entry name" value="P-loop containing nucleotide triphosphate hydrolases"/>
    <property type="match status" value="5"/>
</dbReference>
<feature type="region of interest" description="Disordered" evidence="6">
    <location>
        <begin position="2104"/>
        <end position="2162"/>
    </location>
</feature>
<gene>
    <name evidence="8" type="ORF">AA0119_g12099</name>
</gene>
<keyword evidence="2" id="KW-0547">Nucleotide-binding</keyword>
<dbReference type="Gene3D" id="1.10.8.60">
    <property type="match status" value="2"/>
</dbReference>
<dbReference type="InterPro" id="IPR041627">
    <property type="entry name" value="AAA_lid_6"/>
</dbReference>
<dbReference type="PANTHER" id="PTHR43392">
    <property type="entry name" value="AAA-TYPE ATPASE FAMILY PROTEIN / ANKYRIN REPEAT FAMILY PROTEIN"/>
    <property type="match status" value="1"/>
</dbReference>
<evidence type="ECO:0000256" key="4">
    <source>
        <dbReference type="ARBA" id="ARBA00022840"/>
    </source>
</evidence>
<accession>A0ABY0FUV4</accession>
<dbReference type="InterPro" id="IPR041679">
    <property type="entry name" value="DNA2/NAM7-like_C"/>
</dbReference>
<evidence type="ECO:0000256" key="2">
    <source>
        <dbReference type="ARBA" id="ARBA00022741"/>
    </source>
</evidence>
<dbReference type="InterPro" id="IPR003593">
    <property type="entry name" value="AAA+_ATPase"/>
</dbReference>
<dbReference type="CDD" id="cd18808">
    <property type="entry name" value="SF1_C_Upf1"/>
    <property type="match status" value="1"/>
</dbReference>
<evidence type="ECO:0000259" key="7">
    <source>
        <dbReference type="SMART" id="SM00382"/>
    </source>
</evidence>
<dbReference type="InterPro" id="IPR000641">
    <property type="entry name" value="CbxX/CfxQ"/>
</dbReference>
<dbReference type="Pfam" id="PF17866">
    <property type="entry name" value="AAA_lid_6"/>
    <property type="match status" value="1"/>
</dbReference>
<dbReference type="CDD" id="cd17936">
    <property type="entry name" value="EEXXEc_NFX1"/>
    <property type="match status" value="1"/>
</dbReference>
<keyword evidence="9" id="KW-1185">Reference proteome</keyword>
<feature type="domain" description="AAA+ ATPase" evidence="7">
    <location>
        <begin position="1335"/>
        <end position="1467"/>
    </location>
</feature>
<feature type="compositionally biased region" description="Basic and acidic residues" evidence="6">
    <location>
        <begin position="2130"/>
        <end position="2147"/>
    </location>
</feature>
<dbReference type="Pfam" id="PF00004">
    <property type="entry name" value="AAA"/>
    <property type="match status" value="2"/>
</dbReference>
<dbReference type="SUPFAM" id="SSF52540">
    <property type="entry name" value="P-loop containing nucleoside triphosphate hydrolases"/>
    <property type="match status" value="4"/>
</dbReference>
<reference evidence="9" key="1">
    <citation type="journal article" date="2019" name="bioRxiv">
        <title>Genomics, evolutionary history and diagnostics of the Alternaria alternata species group including apple and Asian pear pathotypes.</title>
        <authorList>
            <person name="Armitage A.D."/>
            <person name="Cockerton H.M."/>
            <person name="Sreenivasaprasad S."/>
            <person name="Woodhall J.W."/>
            <person name="Lane C.R."/>
            <person name="Harrison R.J."/>
            <person name="Clarkson J.P."/>
        </authorList>
    </citation>
    <scope>NUCLEOTIDE SEQUENCE [LARGE SCALE GENOMIC DNA]</scope>
    <source>
        <strain evidence="9">FERA 635</strain>
    </source>
</reference>
<organism evidence="8 9">
    <name type="scientific">Alternaria tenuissima</name>
    <dbReference type="NCBI Taxonomy" id="119927"/>
    <lineage>
        <taxon>Eukaryota</taxon>
        <taxon>Fungi</taxon>
        <taxon>Dikarya</taxon>
        <taxon>Ascomycota</taxon>
        <taxon>Pezizomycotina</taxon>
        <taxon>Dothideomycetes</taxon>
        <taxon>Pleosporomycetidae</taxon>
        <taxon>Pleosporales</taxon>
        <taxon>Pleosporineae</taxon>
        <taxon>Pleosporaceae</taxon>
        <taxon>Alternaria</taxon>
        <taxon>Alternaria sect. Alternaria</taxon>
        <taxon>Alternaria alternata complex</taxon>
    </lineage>
</organism>
<dbReference type="CDD" id="cd00009">
    <property type="entry name" value="AAA"/>
    <property type="match status" value="2"/>
</dbReference>
<evidence type="ECO:0000256" key="3">
    <source>
        <dbReference type="ARBA" id="ARBA00022806"/>
    </source>
</evidence>
<feature type="domain" description="AAA+ ATPase" evidence="7">
    <location>
        <begin position="478"/>
        <end position="797"/>
    </location>
</feature>
<dbReference type="Pfam" id="PF13087">
    <property type="entry name" value="AAA_12"/>
    <property type="match status" value="1"/>
</dbReference>
<feature type="compositionally biased region" description="Low complexity" evidence="6">
    <location>
        <begin position="1216"/>
        <end position="1235"/>
    </location>
</feature>
<sequence length="2308" mass="259187">MPSQKTSPRSIRLRSLFTGVIKGEKPIDEKNAKLFLEAICDQDNRALCVQKIQASEHGRVAFRSALSSSTELVFLQESVTGVFQYLAAAELKTLCGGAVLQQLITSFVEAELAWNAYIAAFKSGQLTEKGEEAFSWLLLELVSLPKEKATSFVPLAHDENIKKRLLESKKQDVRLRAQRIAHVVENLNAEHSNKLSRPGGRHDNDFAEINKIAILPTADELSAKDPYLPLAHETSALALRQNGLAYHLDGQFRLLREDMVRDMREEIHMVLNIQKGQRRAFSIEHLSLAGVHCDGRNPWAMQFQCMNDLAQLPKKSEAARRQFLADNPKFLKHESLACVIADDEVITLGTLIREEDLLVMKPPVLCLRIPEANLVRSLRCIKAAKVVKLVQLSTALFSYAPILKQLKEMKELPFEDEILRWNAESRPYSPAYLLSPDIIALIRDLLRDPFLDIQDQLNLPNVTKLDKSQATCFITGMLSRLSIIQGPPGTGKSFMGALLVKAIFCHSNEKILILTYKHHALDQFIEDLVKLGIPRSEMVRLGSPKKAAQSVRDLSMKDAAIQVRLTREQCDILDWIRRKAQDEGERLQEAFSSLDQQAPSKADILEYLEFLDEGPPFFSAFQVPTQQYGSIHVGKKGKAIDSTFYLLDRWCRGKDATPFKKVAQKYPEVWNIKATDRNQLLRKWEANILTDRLDAVRLAGHGYNEELAQIASIYMERELTVLRSKRIIACTTTAAAKYVRMLSSIRPGVVLAEEAGEILESHILTALTPDTKQLILIGDHKQLRPKVNHALSVEKNDGYDLNRSLFERLVLRKYPHATLLQQHRMRPELAHFVRELTYPNLVDANSTKNRPNIKGLQDNIIFLNHTHKEEQMQHVQDWKDGSSPSTKRNPFEIRMAIKCLRYLSQQEISMPTDKIVIITPYLGQLQLLRDELSKDNDPVLNDLDSHDLVRAGLMPSGTVQVNKPKIRISTIDNFQGDESEIVIVSLTRSNIDGDIGFMFASERLNVLLSRARNGLILIGNADTFMSSKKGGKLWKQFIDMLKAKNHIYDGLPVRCEQHPSRLAILRSPEDFDRECPDGGCKELCGALLKCGVHQCPRSCHYRADHSNMSCEKIVDTKCPKGHVQKEKCGEIQRTKCKQCHIEDERDDKILRRDMELQDQRLRAQVKHDMDITELDMQIRKSREEAEDAKTAQDRARALLQKKRDLEAAQLLATQVSQQASQQSSQATTSINTSTQPTRPPLTTKALSNDNNGKVPPQPSTPSSVTSKHPASNPIALNPSASELEWARQKQIEGANSSAIDDLMVLTGLEDVKEKFLDIKAKIETVARQGIDMKKERMGMVMLGNPGTGKTTVARIYARFLASVKALPGSEFVEITGSGLANEGVAGAKKMIDRLVKAGGGVFFIDEAYQLASGNNLGGNSVLDFILAEIEERRGTIAFIFAGYVKEMEKFFEHNPGFESRMPHTLTFTDYSDQELLTMLNSMVQRKYAGRAKLEDGIYGLYTRILIKRLGRRRGREGYGNARALENEWARVTERQASRLRKNRIAGGSPDDLHFTKEDIIGPEPSGAIRDSNAWKELQSLVGLDQVKNSVKALVNATQRNYHREIRELEPLGFTLHRMFLGSPGAVIGGSEENTKKILKSAAGKVLVIDEAYGLDAGGRVGGSGNKDPFKTAVIDTIVAEVQNNPGEDLCVLLLGYQEQMEEMMNNSNPGLARRFRLSDAFRFDDFNDSELMRVLDYKLKKQGLKATNEAKQVAIEVLARERDRPNFGNAGAVENIISRAKELEQKRTSTAGIDSIDPDITFLPQDFDEDYDRATGANVSCRDLFADIVGLGELIAQLEKYQQIAKNMKAHGRDPRTQIPFNFLFKGPPGTGKTTVARKMSELYYRMGILASRDYTECSASDLIGQYLGQTGPKTQAKLTEALGRVLFIDEAYRFCDSKFGEEAINELVDCLTKPKYIGKIVVILAGYTHQIDALLQINPGLSSRFPEEVVFENLDPEKCLELLKSEINKQEIIIAPPIDRISSDQRQQILDIFLGLSKLPSWGNGRDVKNLAKSICSDVFAGETSSGLATSISNIIEHLERMFKSQKARNAVRKDSLSPDALFKDGLPHLTQNPPTAPTLADSTASQTKMKEPTPSEDNKPSDRHAKTPTAGFSSQRDPGISDDVWQQLQRNIAVEAALKQAEEIYIAALQREHVTQIAAEEASREEIRRLKEEERLVDVKRRKEIEEELRKEKQRIETALKAKREAEEKLRKAREEAEKKRREEMALQRKIRDLGVCSVGYRWIKESGGYRCAGGSHFLSDAQLGI</sequence>
<proteinExistence type="inferred from homology"/>
<feature type="coiled-coil region" evidence="5">
    <location>
        <begin position="2224"/>
        <end position="2272"/>
    </location>
</feature>
<dbReference type="InterPro" id="IPR047187">
    <property type="entry name" value="SF1_C_Upf1"/>
</dbReference>